<protein>
    <submittedName>
        <fullName evidence="4">SAM-dependent methyltransferase</fullName>
    </submittedName>
</protein>
<sequence length="170" mass="19396">MIVFLIIAGIAGFLAWIYWPEIIGAGWSPTPLSHVRRMLKMARVGPEDVVYDLGCGDGRIITVAAGEFGARAVGIEADPFRFFLSFLRVRFSGVRDKVNVRWGNFFNHNLKDATVVTVFLSTKANRKLKEKLKKELSPGTRVVSYYWIFDDLKMTECDPFLHLYLYEIGR</sequence>
<dbReference type="PANTHER" id="PTHR13610:SF11">
    <property type="entry name" value="METHYLTRANSFERASE DOMAIN-CONTAINING PROTEIN"/>
    <property type="match status" value="1"/>
</dbReference>
<organism evidence="4 5">
    <name type="scientific">Aerophobetes bacterium</name>
    <dbReference type="NCBI Taxonomy" id="2030807"/>
    <lineage>
        <taxon>Bacteria</taxon>
        <taxon>Candidatus Aerophobota</taxon>
    </lineage>
</organism>
<evidence type="ECO:0000256" key="3">
    <source>
        <dbReference type="ARBA" id="ARBA00022691"/>
    </source>
</evidence>
<keyword evidence="2 4" id="KW-0808">Transferase</keyword>
<evidence type="ECO:0000313" key="5">
    <source>
        <dbReference type="Proteomes" id="UP000267654"/>
    </source>
</evidence>
<keyword evidence="1 4" id="KW-0489">Methyltransferase</keyword>
<evidence type="ECO:0000313" key="4">
    <source>
        <dbReference type="EMBL" id="RLE13357.1"/>
    </source>
</evidence>
<reference evidence="4 5" key="1">
    <citation type="submission" date="2018-06" db="EMBL/GenBank/DDBJ databases">
        <title>Extensive metabolic versatility and redundancy in microbially diverse, dynamic hydrothermal sediments.</title>
        <authorList>
            <person name="Dombrowski N."/>
            <person name="Teske A."/>
            <person name="Baker B.J."/>
        </authorList>
    </citation>
    <scope>NUCLEOTIDE SEQUENCE [LARGE SCALE GENOMIC DNA]</scope>
    <source>
        <strain evidence="4">B19_G9</strain>
    </source>
</reference>
<evidence type="ECO:0000256" key="1">
    <source>
        <dbReference type="ARBA" id="ARBA00022603"/>
    </source>
</evidence>
<dbReference type="GO" id="GO:0032259">
    <property type="term" value="P:methylation"/>
    <property type="evidence" value="ECO:0007669"/>
    <property type="project" value="UniProtKB-KW"/>
</dbReference>
<name>A0A662DFU4_UNCAE</name>
<dbReference type="Gene3D" id="3.40.50.150">
    <property type="entry name" value="Vaccinia Virus protein VP39"/>
    <property type="match status" value="1"/>
</dbReference>
<accession>A0A662DFU4</accession>
<evidence type="ECO:0000256" key="2">
    <source>
        <dbReference type="ARBA" id="ARBA00022679"/>
    </source>
</evidence>
<dbReference type="CDD" id="cd02440">
    <property type="entry name" value="AdoMet_MTases"/>
    <property type="match status" value="1"/>
</dbReference>
<dbReference type="SUPFAM" id="SSF53335">
    <property type="entry name" value="S-adenosyl-L-methionine-dependent methyltransferases"/>
    <property type="match status" value="1"/>
</dbReference>
<dbReference type="GO" id="GO:0016279">
    <property type="term" value="F:protein-lysine N-methyltransferase activity"/>
    <property type="evidence" value="ECO:0007669"/>
    <property type="project" value="InterPro"/>
</dbReference>
<dbReference type="PANTHER" id="PTHR13610">
    <property type="entry name" value="METHYLTRANSFERASE DOMAIN-CONTAINING PROTEIN"/>
    <property type="match status" value="1"/>
</dbReference>
<dbReference type="EMBL" id="QMQB01000094">
    <property type="protein sequence ID" value="RLE13357.1"/>
    <property type="molecule type" value="Genomic_DNA"/>
</dbReference>
<dbReference type="InterPro" id="IPR029063">
    <property type="entry name" value="SAM-dependent_MTases_sf"/>
</dbReference>
<dbReference type="AlphaFoldDB" id="A0A662DFU4"/>
<comment type="caution">
    <text evidence="4">The sequence shown here is derived from an EMBL/GenBank/DDBJ whole genome shotgun (WGS) entry which is preliminary data.</text>
</comment>
<keyword evidence="3" id="KW-0949">S-adenosyl-L-methionine</keyword>
<dbReference type="InterPro" id="IPR026170">
    <property type="entry name" value="FAM173A/B"/>
</dbReference>
<dbReference type="Proteomes" id="UP000267654">
    <property type="component" value="Unassembled WGS sequence"/>
</dbReference>
<gene>
    <name evidence="4" type="ORF">DRI96_03110</name>
</gene>
<proteinExistence type="predicted"/>